<sequence length="320" mass="37035">MLDALWHPGYSSLICRFRFRREGLRFCWRPTLLTANRVGTTNLRWRRSKRVHCSNLSIIARSVSSTPFVMDICGGIALAVGLILLPLIATGFSIAFQPTWVVRYVQKFQPEVFYIKRTEDKVVSLTIDDAPHSDITPQILDVLRENKCKATFFVIGENIDLRPDLVERMFNEGHEVANHTMKDVASWRLSPTHFRDQLIETEKRIAKYFSVDHSGRQIKWFRPGHGFYSKSMLEIAKAEGYKVALGSLFPLDTLFTAQAWLISKYLLWRMHKGAIIILHDRQPQKHQTIKVLKMILPVLKSRGYKVVTLSELYSWQGEDE</sequence>
<keyword evidence="1" id="KW-1133">Transmembrane helix</keyword>
<evidence type="ECO:0000313" key="4">
    <source>
        <dbReference type="Proteomes" id="UP001633002"/>
    </source>
</evidence>
<dbReference type="PROSITE" id="PS51677">
    <property type="entry name" value="NODB"/>
    <property type="match status" value="1"/>
</dbReference>
<dbReference type="InterPro" id="IPR050248">
    <property type="entry name" value="Polysacc_deacetylase_ArnD"/>
</dbReference>
<evidence type="ECO:0000256" key="1">
    <source>
        <dbReference type="SAM" id="Phobius"/>
    </source>
</evidence>
<name>A0ABD3HMG4_9MARC</name>
<protein>
    <recommendedName>
        <fullName evidence="2">NodB homology domain-containing protein</fullName>
    </recommendedName>
</protein>
<dbReference type="InterPro" id="IPR011330">
    <property type="entry name" value="Glyco_hydro/deAcase_b/a-brl"/>
</dbReference>
<dbReference type="Pfam" id="PF01522">
    <property type="entry name" value="Polysacc_deac_1"/>
    <property type="match status" value="1"/>
</dbReference>
<dbReference type="CDD" id="cd10958">
    <property type="entry name" value="CE4_NodB_like_2"/>
    <property type="match status" value="1"/>
</dbReference>
<feature type="domain" description="NodB homology" evidence="2">
    <location>
        <begin position="121"/>
        <end position="307"/>
    </location>
</feature>
<feature type="transmembrane region" description="Helical" evidence="1">
    <location>
        <begin position="68"/>
        <end position="89"/>
    </location>
</feature>
<dbReference type="PANTHER" id="PTHR10587">
    <property type="entry name" value="GLYCOSYL TRANSFERASE-RELATED"/>
    <property type="match status" value="1"/>
</dbReference>
<organism evidence="3 4">
    <name type="scientific">Riccia sorocarpa</name>
    <dbReference type="NCBI Taxonomy" id="122646"/>
    <lineage>
        <taxon>Eukaryota</taxon>
        <taxon>Viridiplantae</taxon>
        <taxon>Streptophyta</taxon>
        <taxon>Embryophyta</taxon>
        <taxon>Marchantiophyta</taxon>
        <taxon>Marchantiopsida</taxon>
        <taxon>Marchantiidae</taxon>
        <taxon>Marchantiales</taxon>
        <taxon>Ricciaceae</taxon>
        <taxon>Riccia</taxon>
    </lineage>
</organism>
<gene>
    <name evidence="3" type="ORF">R1sor_005737</name>
</gene>
<proteinExistence type="predicted"/>
<comment type="caution">
    <text evidence="3">The sequence shown here is derived from an EMBL/GenBank/DDBJ whole genome shotgun (WGS) entry which is preliminary data.</text>
</comment>
<keyword evidence="1" id="KW-0812">Transmembrane</keyword>
<keyword evidence="4" id="KW-1185">Reference proteome</keyword>
<dbReference type="Proteomes" id="UP001633002">
    <property type="component" value="Unassembled WGS sequence"/>
</dbReference>
<accession>A0ABD3HMG4</accession>
<dbReference type="InterPro" id="IPR002509">
    <property type="entry name" value="NODB_dom"/>
</dbReference>
<dbReference type="SUPFAM" id="SSF88713">
    <property type="entry name" value="Glycoside hydrolase/deacetylase"/>
    <property type="match status" value="1"/>
</dbReference>
<dbReference type="AlphaFoldDB" id="A0ABD3HMG4"/>
<keyword evidence="1" id="KW-0472">Membrane</keyword>
<dbReference type="Gene3D" id="3.20.20.370">
    <property type="entry name" value="Glycoside hydrolase/deacetylase"/>
    <property type="match status" value="1"/>
</dbReference>
<evidence type="ECO:0000313" key="3">
    <source>
        <dbReference type="EMBL" id="KAL3692086.1"/>
    </source>
</evidence>
<dbReference type="GO" id="GO:0004099">
    <property type="term" value="F:chitin deacetylase activity"/>
    <property type="evidence" value="ECO:0007669"/>
    <property type="project" value="UniProtKB-ARBA"/>
</dbReference>
<dbReference type="PANTHER" id="PTHR10587:SF137">
    <property type="entry name" value="4-DEOXY-4-FORMAMIDO-L-ARABINOSE-PHOSPHOUNDECAPRENOL DEFORMYLASE ARND-RELATED"/>
    <property type="match status" value="1"/>
</dbReference>
<reference evidence="3 4" key="1">
    <citation type="submission" date="2024-09" db="EMBL/GenBank/DDBJ databases">
        <title>Chromosome-scale assembly of Riccia sorocarpa.</title>
        <authorList>
            <person name="Paukszto L."/>
        </authorList>
    </citation>
    <scope>NUCLEOTIDE SEQUENCE [LARGE SCALE GENOMIC DNA]</scope>
    <source>
        <strain evidence="3">LP-2024</strain>
        <tissue evidence="3">Aerial parts of the thallus</tissue>
    </source>
</reference>
<dbReference type="EMBL" id="JBJQOH010000003">
    <property type="protein sequence ID" value="KAL3692086.1"/>
    <property type="molecule type" value="Genomic_DNA"/>
</dbReference>
<evidence type="ECO:0000259" key="2">
    <source>
        <dbReference type="PROSITE" id="PS51677"/>
    </source>
</evidence>